<proteinExistence type="predicted"/>
<evidence type="ECO:0008006" key="3">
    <source>
        <dbReference type="Google" id="ProtNLM"/>
    </source>
</evidence>
<dbReference type="RefSeq" id="WP_381491044.1">
    <property type="nucleotide sequence ID" value="NZ_JBHTIK010000006.1"/>
</dbReference>
<reference evidence="2" key="1">
    <citation type="journal article" date="2019" name="Int. J. Syst. Evol. Microbiol.">
        <title>The Global Catalogue of Microorganisms (GCM) 10K type strain sequencing project: providing services to taxonomists for standard genome sequencing and annotation.</title>
        <authorList>
            <consortium name="The Broad Institute Genomics Platform"/>
            <consortium name="The Broad Institute Genome Sequencing Center for Infectious Disease"/>
            <person name="Wu L."/>
            <person name="Ma J."/>
        </authorList>
    </citation>
    <scope>NUCLEOTIDE SEQUENCE [LARGE SCALE GENOMIC DNA]</scope>
    <source>
        <strain evidence="2">CCUG 52537</strain>
    </source>
</reference>
<gene>
    <name evidence="1" type="ORF">ACFQ00_12115</name>
</gene>
<organism evidence="1 2">
    <name type="scientific">Sphingosinicella xenopeptidilytica</name>
    <dbReference type="NCBI Taxonomy" id="364098"/>
    <lineage>
        <taxon>Bacteria</taxon>
        <taxon>Pseudomonadati</taxon>
        <taxon>Pseudomonadota</taxon>
        <taxon>Alphaproteobacteria</taxon>
        <taxon>Sphingomonadales</taxon>
        <taxon>Sphingosinicellaceae</taxon>
        <taxon>Sphingosinicella</taxon>
    </lineage>
</organism>
<name>A0ABW3C3M5_SPHXN</name>
<comment type="caution">
    <text evidence="1">The sequence shown here is derived from an EMBL/GenBank/DDBJ whole genome shotgun (WGS) entry which is preliminary data.</text>
</comment>
<accession>A0ABW3C3M5</accession>
<dbReference type="Proteomes" id="UP001597124">
    <property type="component" value="Unassembled WGS sequence"/>
</dbReference>
<sequence>MGIGVEDKAHDVMESAVSFKIYVKKACETCTLLQPLIARLVETGQATVFVQDDPAFFSPLAIDDSTLEQSFHDDIEVTPTLLKFADGKEAERVFGWDRAEWRRITGLADLGEDLRAFQPGCGSKSREPGVYEHLVARFGDSGLESRKIVITGFEDPLEAAFERGWTDGLPIIPPTDERILRMLGGTRRDKHEVVGRVPPNLSPVTIEKIAINAVMAGCKPEYMPVVIAAVEAALEPVFTMHGLLCTTCFSGPIIVVNGPIAKRIGMNWGMNALGQGNRANATIGRALQLIIRNVGGGIPGDLDRSTLGGPGKYTFCFAEDETDPSWEPLSVARGLERGENAVTLFQGDGIQGVVDQRSATPEQMAKSLAMSLLAVGHPKLAEFTNAMLVLSPEHYAIFRNAGWDRARITAELHAEMVRPGAELVFGAQGVGEGIAADRAGEMVSKFWPEGLLIVRAGGQAGLYSAICGGWTGGRFRYESQPVTRRIAL</sequence>
<keyword evidence="2" id="KW-1185">Reference proteome</keyword>
<dbReference type="EMBL" id="JBHTIK010000006">
    <property type="protein sequence ID" value="MFD0849073.1"/>
    <property type="molecule type" value="Genomic_DNA"/>
</dbReference>
<evidence type="ECO:0000313" key="1">
    <source>
        <dbReference type="EMBL" id="MFD0849073.1"/>
    </source>
</evidence>
<evidence type="ECO:0000313" key="2">
    <source>
        <dbReference type="Proteomes" id="UP001597124"/>
    </source>
</evidence>
<protein>
    <recommendedName>
        <fullName evidence="3">Thiol reductase thioredoxin</fullName>
    </recommendedName>
</protein>